<evidence type="ECO:0000256" key="4">
    <source>
        <dbReference type="ARBA" id="ARBA00023251"/>
    </source>
</evidence>
<dbReference type="Gene3D" id="3.40.630.30">
    <property type="match status" value="1"/>
</dbReference>
<dbReference type="Proteomes" id="UP001501414">
    <property type="component" value="Unassembled WGS sequence"/>
</dbReference>
<evidence type="ECO:0000313" key="9">
    <source>
        <dbReference type="Proteomes" id="UP001501414"/>
    </source>
</evidence>
<evidence type="ECO:0000256" key="2">
    <source>
        <dbReference type="ARBA" id="ARBA00005102"/>
    </source>
</evidence>
<dbReference type="InterPro" id="IPR016181">
    <property type="entry name" value="Acyl_CoA_acyltransferase"/>
</dbReference>
<organism evidence="8 9">
    <name type="scientific">Pseudonocardia kongjuensis</name>
    <dbReference type="NCBI Taxonomy" id="102227"/>
    <lineage>
        <taxon>Bacteria</taxon>
        <taxon>Bacillati</taxon>
        <taxon>Actinomycetota</taxon>
        <taxon>Actinomycetes</taxon>
        <taxon>Pseudonocardiales</taxon>
        <taxon>Pseudonocardiaceae</taxon>
        <taxon>Pseudonocardia</taxon>
    </lineage>
</organism>
<proteinExistence type="predicted"/>
<dbReference type="PANTHER" id="PTHR31438:SF1">
    <property type="entry name" value="LYSINE N-ACYLTRANSFERASE C17G9.06C-RELATED"/>
    <property type="match status" value="1"/>
</dbReference>
<feature type="region of interest" description="Disordered" evidence="6">
    <location>
        <begin position="107"/>
        <end position="161"/>
    </location>
</feature>
<dbReference type="EMBL" id="BAAAJK010000020">
    <property type="protein sequence ID" value="GAA1392778.1"/>
    <property type="molecule type" value="Genomic_DNA"/>
</dbReference>
<feature type="compositionally biased region" description="Low complexity" evidence="6">
    <location>
        <begin position="132"/>
        <end position="152"/>
    </location>
</feature>
<dbReference type="Pfam" id="PF13523">
    <property type="entry name" value="Acetyltransf_8"/>
    <property type="match status" value="1"/>
</dbReference>
<evidence type="ECO:0000259" key="7">
    <source>
        <dbReference type="PROSITE" id="PS51186"/>
    </source>
</evidence>
<dbReference type="PROSITE" id="PS51186">
    <property type="entry name" value="GNAT"/>
    <property type="match status" value="1"/>
</dbReference>
<comment type="caution">
    <text evidence="8">The sequence shown here is derived from an EMBL/GenBank/DDBJ whole genome shotgun (WGS) entry which is preliminary data.</text>
</comment>
<dbReference type="SMART" id="SM01006">
    <property type="entry name" value="AlcB"/>
    <property type="match status" value="1"/>
</dbReference>
<evidence type="ECO:0000256" key="3">
    <source>
        <dbReference type="ARBA" id="ARBA00020586"/>
    </source>
</evidence>
<evidence type="ECO:0000256" key="1">
    <source>
        <dbReference type="ARBA" id="ARBA00003818"/>
    </source>
</evidence>
<evidence type="ECO:0000256" key="5">
    <source>
        <dbReference type="ARBA" id="ARBA00031122"/>
    </source>
</evidence>
<dbReference type="InterPro" id="IPR019432">
    <property type="entry name" value="Acyltransferase_MbtK/IucB-like"/>
</dbReference>
<accession>A0ABN1Y0D7</accession>
<dbReference type="RefSeq" id="WP_344024397.1">
    <property type="nucleotide sequence ID" value="NZ_BAAAJK010000020.1"/>
</dbReference>
<dbReference type="PANTHER" id="PTHR31438">
    <property type="entry name" value="LYSINE N-ACYLTRANSFERASE C17G9.06C-RELATED"/>
    <property type="match status" value="1"/>
</dbReference>
<gene>
    <name evidence="8" type="ORF">GCM10009613_38360</name>
</gene>
<feature type="domain" description="N-acetyltransferase" evidence="7">
    <location>
        <begin position="328"/>
        <end position="496"/>
    </location>
</feature>
<keyword evidence="4" id="KW-0046">Antibiotic resistance</keyword>
<evidence type="ECO:0000313" key="8">
    <source>
        <dbReference type="EMBL" id="GAA1392778.1"/>
    </source>
</evidence>
<comment type="pathway">
    <text evidence="2">Siderophore biosynthesis; mycobactin biosynthesis.</text>
</comment>
<name>A0ABN1Y0D7_9PSEU</name>
<reference evidence="8 9" key="1">
    <citation type="journal article" date="2019" name="Int. J. Syst. Evol. Microbiol.">
        <title>The Global Catalogue of Microorganisms (GCM) 10K type strain sequencing project: providing services to taxonomists for standard genome sequencing and annotation.</title>
        <authorList>
            <consortium name="The Broad Institute Genomics Platform"/>
            <consortium name="The Broad Institute Genome Sequencing Center for Infectious Disease"/>
            <person name="Wu L."/>
            <person name="Ma J."/>
        </authorList>
    </citation>
    <scope>NUCLEOTIDE SEQUENCE [LARGE SCALE GENOMIC DNA]</scope>
    <source>
        <strain evidence="8 9">JCM 11896</strain>
    </source>
</reference>
<dbReference type="InterPro" id="IPR000182">
    <property type="entry name" value="GNAT_dom"/>
</dbReference>
<feature type="region of interest" description="Disordered" evidence="6">
    <location>
        <begin position="195"/>
        <end position="260"/>
    </location>
</feature>
<evidence type="ECO:0000256" key="6">
    <source>
        <dbReference type="SAM" id="MobiDB-lite"/>
    </source>
</evidence>
<keyword evidence="9" id="KW-1185">Reference proteome</keyword>
<dbReference type="SUPFAM" id="SSF55729">
    <property type="entry name" value="Acyl-CoA N-acyltransferases (Nat)"/>
    <property type="match status" value="1"/>
</dbReference>
<protein>
    <recommendedName>
        <fullName evidence="3">Lysine N-acyltransferase MbtK</fullName>
    </recommendedName>
    <alternativeName>
        <fullName evidence="5">Mycobactin synthase protein K</fullName>
    </alternativeName>
</protein>
<comment type="function">
    <text evidence="1">Acyltransferase required for the direct transfer of medium- to long-chain fatty acyl moieties from a carrier protein (MbtL) on to the epsilon-amino group of lysine residue in the mycobactin core.</text>
</comment>
<feature type="compositionally biased region" description="Gly residues" evidence="6">
    <location>
        <begin position="197"/>
        <end position="257"/>
    </location>
</feature>
<sequence length="497" mass="49551">MSDPVDRERHRLVSALLLDTGARPEPGPLLVPLPAVGLSLLCEVAEVSPAGFSRPVRIALGDTMGHLDRAPDPAELAAVLRAELTDRWAGGVVGGGAPDGCATAGGRDARGAGGAGSARESDGAAGAGVSGSAGSARASGGAGARGASAGTAAGPGGGPRGAVDAAVARLRGAAGAVPDAVLTDAVLVRELLPAAGNGPGRATGAGPGPHTGNGPGPHTGNGPGPHTGNGPGPHTGNGPGPHTGAGPGRHAGNGPDGLAGLVRGLTAARDREPGGRVRDLLDRWLTEPHLWRRPELHPMPWHRIPNPLAPAVGAAPADPPVPVRCGEFTLRPALPRPDDVRLIAGWMRTPSVSRFFGQPWPDERWARELAGHGPGSGTAALLAGRTGDPGAGPVGYLELYRPARHPLARSFPAAPGDVGVHLAIAPGEHGRGVGAALLAAVAGALLAAAGPGARVLAEPDARNAAAQRAFRRAGFRPVEQIALPHKDAVVLVRDQSR</sequence>